<dbReference type="EC" id="3.5.99.6" evidence="3"/>
<dbReference type="PANTHER" id="PTHR11280">
    <property type="entry name" value="GLUCOSAMINE-6-PHOSPHATE ISOMERASE"/>
    <property type="match status" value="1"/>
</dbReference>
<dbReference type="InterPro" id="IPR006148">
    <property type="entry name" value="Glc/Gal-6P_isomerase"/>
</dbReference>
<gene>
    <name evidence="5" type="ORF">J2S64_003577</name>
</gene>
<dbReference type="Pfam" id="PF01182">
    <property type="entry name" value="Glucosamine_iso"/>
    <property type="match status" value="1"/>
</dbReference>
<keyword evidence="2" id="KW-0119">Carbohydrate metabolism</keyword>
<feature type="domain" description="Glucosamine/galactosamine-6-phosphate isomerase" evidence="4">
    <location>
        <begin position="17"/>
        <end position="235"/>
    </location>
</feature>
<sequence length="268" mass="27497">MGTLGKVEIIVLSDPAAVGRHAARLIADTLAGKPDPVLGVATGSSPLATYAELAALVHNGLDLSRASAFALDEYVGLDPAHPEAYHSVIHRTVTVPLGLDPARVHVPNGSAADLRAACADYEAAIEAAGGIDVQLLGIGANGHIGFNEPGSSLGSSTRVKTLAPRTRRDNARFFGGEAEAVPVHCLTQGIGTILRAHSVLLVATGESKAAAVAAMAEGPLGACCPASALQLHERATVVVDEAAASSLRDREYYDFARDNAPEGAFGRD</sequence>
<dbReference type="InterPro" id="IPR004547">
    <property type="entry name" value="Glucosamine6P_isomerase"/>
</dbReference>
<reference evidence="5 6" key="1">
    <citation type="submission" date="2023-07" db="EMBL/GenBank/DDBJ databases">
        <title>Sequencing the genomes of 1000 actinobacteria strains.</title>
        <authorList>
            <person name="Klenk H.-P."/>
        </authorList>
    </citation>
    <scope>NUCLEOTIDE SEQUENCE [LARGE SCALE GENOMIC DNA]</scope>
    <source>
        <strain evidence="5 6">DSM 20167</strain>
    </source>
</reference>
<evidence type="ECO:0000313" key="6">
    <source>
        <dbReference type="Proteomes" id="UP001183817"/>
    </source>
</evidence>
<dbReference type="PANTHER" id="PTHR11280:SF5">
    <property type="entry name" value="GLUCOSAMINE-6-PHOSPHATE ISOMERASE"/>
    <property type="match status" value="1"/>
</dbReference>
<accession>A0ABU2BNM6</accession>
<evidence type="ECO:0000259" key="4">
    <source>
        <dbReference type="Pfam" id="PF01182"/>
    </source>
</evidence>
<dbReference type="PROSITE" id="PS01161">
    <property type="entry name" value="GLC_GALNAC_ISOMERASE"/>
    <property type="match status" value="1"/>
</dbReference>
<evidence type="ECO:0000256" key="3">
    <source>
        <dbReference type="NCBIfam" id="TIGR00502"/>
    </source>
</evidence>
<organism evidence="5 6">
    <name type="scientific">Paeniglutamicibacter sulfureus</name>
    <dbReference type="NCBI Taxonomy" id="43666"/>
    <lineage>
        <taxon>Bacteria</taxon>
        <taxon>Bacillati</taxon>
        <taxon>Actinomycetota</taxon>
        <taxon>Actinomycetes</taxon>
        <taxon>Micrococcales</taxon>
        <taxon>Micrococcaceae</taxon>
        <taxon>Paeniglutamicibacter</taxon>
    </lineage>
</organism>
<evidence type="ECO:0000256" key="1">
    <source>
        <dbReference type="ARBA" id="ARBA00022801"/>
    </source>
</evidence>
<dbReference type="RefSeq" id="WP_310292501.1">
    <property type="nucleotide sequence ID" value="NZ_BAAAWO010000001.1"/>
</dbReference>
<dbReference type="SUPFAM" id="SSF100950">
    <property type="entry name" value="NagB/RpiA/CoA transferase-like"/>
    <property type="match status" value="1"/>
</dbReference>
<evidence type="ECO:0000256" key="2">
    <source>
        <dbReference type="ARBA" id="ARBA00023277"/>
    </source>
</evidence>
<dbReference type="Proteomes" id="UP001183817">
    <property type="component" value="Unassembled WGS sequence"/>
</dbReference>
<name>A0ABU2BNM6_9MICC</name>
<evidence type="ECO:0000313" key="5">
    <source>
        <dbReference type="EMBL" id="MDR7359886.1"/>
    </source>
</evidence>
<dbReference type="InterPro" id="IPR037171">
    <property type="entry name" value="NagB/RpiA_transferase-like"/>
</dbReference>
<dbReference type="NCBIfam" id="NF001684">
    <property type="entry name" value="PRK00443.1-4"/>
    <property type="match status" value="1"/>
</dbReference>
<dbReference type="NCBIfam" id="TIGR00502">
    <property type="entry name" value="nagB"/>
    <property type="match status" value="1"/>
</dbReference>
<proteinExistence type="predicted"/>
<comment type="caution">
    <text evidence="5">The sequence shown here is derived from an EMBL/GenBank/DDBJ whole genome shotgun (WGS) entry which is preliminary data.</text>
</comment>
<dbReference type="InterPro" id="IPR018321">
    <property type="entry name" value="Glucosamine6P_isomerase_CS"/>
</dbReference>
<dbReference type="CDD" id="cd01399">
    <property type="entry name" value="GlcN6P_deaminase"/>
    <property type="match status" value="1"/>
</dbReference>
<protein>
    <recommendedName>
        <fullName evidence="3">Glucosamine-6-phosphate deaminase</fullName>
        <ecNumber evidence="3">3.5.99.6</ecNumber>
    </recommendedName>
</protein>
<dbReference type="GO" id="GO:0004342">
    <property type="term" value="F:glucosamine-6-phosphate deaminase activity"/>
    <property type="evidence" value="ECO:0007669"/>
    <property type="project" value="UniProtKB-EC"/>
</dbReference>
<dbReference type="Gene3D" id="3.40.50.1360">
    <property type="match status" value="1"/>
</dbReference>
<dbReference type="EMBL" id="JAVDYI010000001">
    <property type="protein sequence ID" value="MDR7359886.1"/>
    <property type="molecule type" value="Genomic_DNA"/>
</dbReference>
<keyword evidence="1 5" id="KW-0378">Hydrolase</keyword>
<keyword evidence="6" id="KW-1185">Reference proteome</keyword>